<dbReference type="InterPro" id="IPR029063">
    <property type="entry name" value="SAM-dependent_MTases_sf"/>
</dbReference>
<gene>
    <name evidence="2" type="ORF">LC586_38095</name>
</gene>
<dbReference type="SUPFAM" id="SSF53335">
    <property type="entry name" value="S-adenosyl-L-methionine-dependent methyltransferases"/>
    <property type="match status" value="1"/>
</dbReference>
<dbReference type="InterPro" id="IPR013216">
    <property type="entry name" value="Methyltransf_11"/>
</dbReference>
<protein>
    <recommendedName>
        <fullName evidence="1">Methyltransferase type 11 domain-containing protein</fullName>
    </recommendedName>
</protein>
<dbReference type="Gene3D" id="3.40.50.150">
    <property type="entry name" value="Vaccinia Virus protein VP39"/>
    <property type="match status" value="1"/>
</dbReference>
<name>A0ABS8ILT2_9NOSO</name>
<proteinExistence type="predicted"/>
<reference evidence="2 3" key="1">
    <citation type="journal article" date="2021" name="Microorganisms">
        <title>Genome Evolution of Filamentous Cyanobacterium Nostoc Species: From Facultative Symbiosis to Free Living.</title>
        <authorList>
            <person name="Huo D."/>
            <person name="Li H."/>
            <person name="Cai F."/>
            <person name="Guo X."/>
            <person name="Qiao Z."/>
            <person name="Wang W."/>
            <person name="Yu G."/>
            <person name="Li R."/>
        </authorList>
    </citation>
    <scope>NUCLEOTIDE SEQUENCE [LARGE SCALE GENOMIC DNA]</scope>
    <source>
        <strain evidence="2 3">CHAB 5714</strain>
    </source>
</reference>
<organism evidence="2 3">
    <name type="scientific">Nostoc favosum CHAB5714</name>
    <dbReference type="NCBI Taxonomy" id="2780399"/>
    <lineage>
        <taxon>Bacteria</taxon>
        <taxon>Bacillati</taxon>
        <taxon>Cyanobacteriota</taxon>
        <taxon>Cyanophyceae</taxon>
        <taxon>Nostocales</taxon>
        <taxon>Nostocaceae</taxon>
        <taxon>Nostoc</taxon>
        <taxon>Nostoc favosum</taxon>
    </lineage>
</organism>
<feature type="domain" description="Methyltransferase type 11" evidence="1">
    <location>
        <begin position="87"/>
        <end position="161"/>
    </location>
</feature>
<evidence type="ECO:0000313" key="2">
    <source>
        <dbReference type="EMBL" id="MCC5604799.1"/>
    </source>
</evidence>
<keyword evidence="3" id="KW-1185">Reference proteome</keyword>
<accession>A0ABS8ILT2</accession>
<evidence type="ECO:0000259" key="1">
    <source>
        <dbReference type="Pfam" id="PF08241"/>
    </source>
</evidence>
<dbReference type="EMBL" id="JAIVFQ010000158">
    <property type="protein sequence ID" value="MCC5604799.1"/>
    <property type="molecule type" value="Genomic_DNA"/>
</dbReference>
<comment type="caution">
    <text evidence="2">The sequence shown here is derived from an EMBL/GenBank/DDBJ whole genome shotgun (WGS) entry which is preliminary data.</text>
</comment>
<dbReference type="Pfam" id="PF08241">
    <property type="entry name" value="Methyltransf_11"/>
    <property type="match status" value="1"/>
</dbReference>
<sequence length="296" mass="33433">MIKTLAARIPGRIKRQLRVLWNPPTAIAQPQPTPDISHTQPMDLMGVANPTLAYRETLKEVALKVGLVLEIGPYFRPVLVGNNVSYFDVRTSAELTERAELEGYSTEAIPTVDYVSPIGDLSVVDKKFDAVLSAHCIEHQPDFVDHLNKVGSLLNPAGRYYVIIPDKRYCFDNKIPESSIAQIISAHLEKRKVHSPQSVIEHRALTTHNDPLRHWQNDNDDIALDSAYVERIRSSIVEWRSSNGSYVDVHAWQFTPLSFKSIVNTLTQLDMIKLQLEAVFETPFPRNEFIAILKAV</sequence>
<dbReference type="Proteomes" id="UP001199525">
    <property type="component" value="Unassembled WGS sequence"/>
</dbReference>
<evidence type="ECO:0000313" key="3">
    <source>
        <dbReference type="Proteomes" id="UP001199525"/>
    </source>
</evidence>